<keyword evidence="2" id="KW-1185">Reference proteome</keyword>
<dbReference type="AlphaFoldDB" id="A0A0E0NLK1"/>
<reference evidence="2" key="1">
    <citation type="submission" date="2013-06" db="EMBL/GenBank/DDBJ databases">
        <authorList>
            <person name="Zhao Q."/>
        </authorList>
    </citation>
    <scope>NUCLEOTIDE SEQUENCE</scope>
    <source>
        <strain evidence="2">cv. W1943</strain>
    </source>
</reference>
<sequence>MGAHIKTPEVDGWMDGWREWWDGFVFACNTPCALELLYRRWDGEAVGMSSFEVPNGGGRRFIA</sequence>
<dbReference type="EnsemblPlants" id="ORUFI02G35830.1">
    <property type="protein sequence ID" value="ORUFI02G35830.1"/>
    <property type="gene ID" value="ORUFI02G35830"/>
</dbReference>
<protein>
    <submittedName>
        <fullName evidence="1">Uncharacterized protein</fullName>
    </submittedName>
</protein>
<evidence type="ECO:0000313" key="2">
    <source>
        <dbReference type="Proteomes" id="UP000008022"/>
    </source>
</evidence>
<proteinExistence type="predicted"/>
<reference evidence="1" key="2">
    <citation type="submission" date="2015-06" db="UniProtKB">
        <authorList>
            <consortium name="EnsemblPlants"/>
        </authorList>
    </citation>
    <scope>IDENTIFICATION</scope>
</reference>
<dbReference type="HOGENOM" id="CLU_2907758_0_0_1"/>
<organism evidence="1 2">
    <name type="scientific">Oryza rufipogon</name>
    <name type="common">Brownbeard rice</name>
    <name type="synonym">Asian wild rice</name>
    <dbReference type="NCBI Taxonomy" id="4529"/>
    <lineage>
        <taxon>Eukaryota</taxon>
        <taxon>Viridiplantae</taxon>
        <taxon>Streptophyta</taxon>
        <taxon>Embryophyta</taxon>
        <taxon>Tracheophyta</taxon>
        <taxon>Spermatophyta</taxon>
        <taxon>Magnoliopsida</taxon>
        <taxon>Liliopsida</taxon>
        <taxon>Poales</taxon>
        <taxon>Poaceae</taxon>
        <taxon>BOP clade</taxon>
        <taxon>Oryzoideae</taxon>
        <taxon>Oryzeae</taxon>
        <taxon>Oryzinae</taxon>
        <taxon>Oryza</taxon>
    </lineage>
</organism>
<name>A0A0E0NLK1_ORYRU</name>
<accession>A0A0E0NLK1</accession>
<evidence type="ECO:0000313" key="1">
    <source>
        <dbReference type="EnsemblPlants" id="ORUFI02G35830.1"/>
    </source>
</evidence>
<dbReference type="Proteomes" id="UP000008022">
    <property type="component" value="Unassembled WGS sequence"/>
</dbReference>
<dbReference type="Gramene" id="ORUFI02G35830.1">
    <property type="protein sequence ID" value="ORUFI02G35830.1"/>
    <property type="gene ID" value="ORUFI02G35830"/>
</dbReference>